<sequence length="105" mass="11400">MKPPTPHQIDAFITTARSLLDAIEAEKAKPLTIGVPAYRGSCRDHPDTEFPLRATRSGAQEDLSSHMNGVLPGGHSVDSTEIPDWHIGLTNDQIDQLTARPTTES</sequence>
<accession>A0A542Y6J7</accession>
<protein>
    <submittedName>
        <fullName evidence="2">Uncharacterized protein</fullName>
    </submittedName>
</protein>
<evidence type="ECO:0000256" key="1">
    <source>
        <dbReference type="SAM" id="MobiDB-lite"/>
    </source>
</evidence>
<dbReference type="RefSeq" id="WP_141886993.1">
    <property type="nucleotide sequence ID" value="NZ_BAAAUY010000001.1"/>
</dbReference>
<reference evidence="2 3" key="1">
    <citation type="submission" date="2019-06" db="EMBL/GenBank/DDBJ databases">
        <title>Sequencing the genomes of 1000 actinobacteria strains.</title>
        <authorList>
            <person name="Klenk H.-P."/>
        </authorList>
    </citation>
    <scope>NUCLEOTIDE SEQUENCE [LARGE SCALE GENOMIC DNA]</scope>
    <source>
        <strain evidence="2 3">DSM 8803</strain>
    </source>
</reference>
<gene>
    <name evidence="2" type="ORF">FB468_1749</name>
</gene>
<organism evidence="2 3">
    <name type="scientific">Leucobacter komagatae</name>
    <dbReference type="NCBI Taxonomy" id="55969"/>
    <lineage>
        <taxon>Bacteria</taxon>
        <taxon>Bacillati</taxon>
        <taxon>Actinomycetota</taxon>
        <taxon>Actinomycetes</taxon>
        <taxon>Micrococcales</taxon>
        <taxon>Microbacteriaceae</taxon>
        <taxon>Leucobacter</taxon>
    </lineage>
</organism>
<keyword evidence="3" id="KW-1185">Reference proteome</keyword>
<proteinExistence type="predicted"/>
<feature type="region of interest" description="Disordered" evidence="1">
    <location>
        <begin position="59"/>
        <end position="83"/>
    </location>
</feature>
<dbReference type="OrthoDB" id="9834124at2"/>
<dbReference type="AlphaFoldDB" id="A0A542Y6J7"/>
<evidence type="ECO:0000313" key="3">
    <source>
        <dbReference type="Proteomes" id="UP000319094"/>
    </source>
</evidence>
<evidence type="ECO:0000313" key="2">
    <source>
        <dbReference type="EMBL" id="TQL43719.1"/>
    </source>
</evidence>
<dbReference type="Proteomes" id="UP000319094">
    <property type="component" value="Unassembled WGS sequence"/>
</dbReference>
<name>A0A542Y6J7_9MICO</name>
<dbReference type="EMBL" id="VFON01000001">
    <property type="protein sequence ID" value="TQL43719.1"/>
    <property type="molecule type" value="Genomic_DNA"/>
</dbReference>
<comment type="caution">
    <text evidence="2">The sequence shown here is derived from an EMBL/GenBank/DDBJ whole genome shotgun (WGS) entry which is preliminary data.</text>
</comment>